<dbReference type="InterPro" id="IPR019546">
    <property type="entry name" value="TAT_signal_bac_arc"/>
</dbReference>
<sequence>MPSSPAPEPDACCREYADLSLSRRGFLGGVLATGVATTIGSTVVQVAQAPAARAAGDARRVLVVLSLRGAADGLSLVVPHGDPVYARARPRLAVPTDQLLARDDFFGLHPAFAPLLPLWSSGRMAAVHAAGLPARNRSHFSAMEELENAAPGSARRNGWLNRLVGVDTDSSPLQAVHLGAAAPTALYGAHPFLTAPKLEDVKLAGADQWDVKKGRPRSLRTLWNGQRDPLGRAVQAAFAAVDAFEPARTSPTDPLHGATYPTHDLGRALAQVARLVRSGVGTQVVTVDHGDWDMHTDVGNLEWGAMKQKTGEVAGALAAFFTDLGPDADQVTVVCLSEFGRRVEENANWGLDHGYGTAMLLLGAGVRGGYHGSWPGLQTGWDADLLVTTDYRSVLAEVVKARFGSSSAQVFPGFTPTRVGVMHGQ</sequence>
<dbReference type="Pfam" id="PF07394">
    <property type="entry name" value="DUF1501"/>
    <property type="match status" value="1"/>
</dbReference>
<dbReference type="RefSeq" id="WP_193636403.1">
    <property type="nucleotide sequence ID" value="NZ_JADCSA010000001.1"/>
</dbReference>
<evidence type="ECO:0000313" key="2">
    <source>
        <dbReference type="Proteomes" id="UP000756387"/>
    </source>
</evidence>
<keyword evidence="2" id="KW-1185">Reference proteome</keyword>
<reference evidence="1 2" key="1">
    <citation type="submission" date="2020-10" db="EMBL/GenBank/DDBJ databases">
        <title>Nocardioides sp. isolated from sludge.</title>
        <authorList>
            <person name="Zhang X."/>
        </authorList>
    </citation>
    <scope>NUCLEOTIDE SEQUENCE [LARGE SCALE GENOMIC DNA]</scope>
    <source>
        <strain evidence="1 2">Y6</strain>
    </source>
</reference>
<dbReference type="PROSITE" id="PS51318">
    <property type="entry name" value="TAT"/>
    <property type="match status" value="1"/>
</dbReference>
<dbReference type="InterPro" id="IPR006311">
    <property type="entry name" value="TAT_signal"/>
</dbReference>
<evidence type="ECO:0000313" key="1">
    <source>
        <dbReference type="EMBL" id="MBE7323056.1"/>
    </source>
</evidence>
<dbReference type="NCBIfam" id="TIGR01409">
    <property type="entry name" value="TAT_signal_seq"/>
    <property type="match status" value="1"/>
</dbReference>
<dbReference type="PANTHER" id="PTHR43737:SF1">
    <property type="entry name" value="DUF1501 DOMAIN-CONTAINING PROTEIN"/>
    <property type="match status" value="1"/>
</dbReference>
<dbReference type="InterPro" id="IPR010869">
    <property type="entry name" value="DUF1501"/>
</dbReference>
<comment type="caution">
    <text evidence="1">The sequence shown here is derived from an EMBL/GenBank/DDBJ whole genome shotgun (WGS) entry which is preliminary data.</text>
</comment>
<dbReference type="PANTHER" id="PTHR43737">
    <property type="entry name" value="BLL7424 PROTEIN"/>
    <property type="match status" value="1"/>
</dbReference>
<dbReference type="Proteomes" id="UP000756387">
    <property type="component" value="Unassembled WGS sequence"/>
</dbReference>
<accession>A0ABR9RNA5</accession>
<dbReference type="EMBL" id="JADCSA010000001">
    <property type="protein sequence ID" value="MBE7323056.1"/>
    <property type="molecule type" value="Genomic_DNA"/>
</dbReference>
<organism evidence="1 2">
    <name type="scientific">Nocardioides malaquae</name>
    <dbReference type="NCBI Taxonomy" id="2773426"/>
    <lineage>
        <taxon>Bacteria</taxon>
        <taxon>Bacillati</taxon>
        <taxon>Actinomycetota</taxon>
        <taxon>Actinomycetes</taxon>
        <taxon>Propionibacteriales</taxon>
        <taxon>Nocardioidaceae</taxon>
        <taxon>Nocardioides</taxon>
    </lineage>
</organism>
<proteinExistence type="predicted"/>
<protein>
    <submittedName>
        <fullName evidence="1">DUF1501 domain-containing protein</fullName>
    </submittedName>
</protein>
<gene>
    <name evidence="1" type="ORF">IEQ44_00135</name>
</gene>
<name>A0ABR9RNA5_9ACTN</name>